<comment type="caution">
    <text evidence="2">The sequence shown here is derived from an EMBL/GenBank/DDBJ whole genome shotgun (WGS) entry which is preliminary data.</text>
</comment>
<sequence length="90" mass="9412">MIPWIHTHRRKIFVFCALLVTSVLGLMGVLSAGAAVFWALIALSFLYRLRQAGAYIADQYTTPGRVALMAGSAVGSSGAVNHAGCGEGAC</sequence>
<protein>
    <submittedName>
        <fullName evidence="2">Uncharacterized protein</fullName>
    </submittedName>
</protein>
<dbReference type="Proteomes" id="UP001595952">
    <property type="component" value="Unassembled WGS sequence"/>
</dbReference>
<name>A0ABV9IA87_9DEIO</name>
<proteinExistence type="predicted"/>
<keyword evidence="1" id="KW-0472">Membrane</keyword>
<keyword evidence="3" id="KW-1185">Reference proteome</keyword>
<gene>
    <name evidence="2" type="ORF">ACFO0D_12930</name>
</gene>
<dbReference type="RefSeq" id="WP_380062239.1">
    <property type="nucleotide sequence ID" value="NZ_JBHSEI010000009.1"/>
</dbReference>
<evidence type="ECO:0000256" key="1">
    <source>
        <dbReference type="SAM" id="Phobius"/>
    </source>
</evidence>
<dbReference type="EMBL" id="JBHSEI010000009">
    <property type="protein sequence ID" value="MFC4639239.1"/>
    <property type="molecule type" value="Genomic_DNA"/>
</dbReference>
<evidence type="ECO:0000313" key="2">
    <source>
        <dbReference type="EMBL" id="MFC4639239.1"/>
    </source>
</evidence>
<keyword evidence="1" id="KW-1133">Transmembrane helix</keyword>
<feature type="transmembrane region" description="Helical" evidence="1">
    <location>
        <begin position="12"/>
        <end position="41"/>
    </location>
</feature>
<reference evidence="3" key="1">
    <citation type="journal article" date="2019" name="Int. J. Syst. Evol. Microbiol.">
        <title>The Global Catalogue of Microorganisms (GCM) 10K type strain sequencing project: providing services to taxonomists for standard genome sequencing and annotation.</title>
        <authorList>
            <consortium name="The Broad Institute Genomics Platform"/>
            <consortium name="The Broad Institute Genome Sequencing Center for Infectious Disease"/>
            <person name="Wu L."/>
            <person name="Ma J."/>
        </authorList>
    </citation>
    <scope>NUCLEOTIDE SEQUENCE [LARGE SCALE GENOMIC DNA]</scope>
    <source>
        <strain evidence="3">CCUG 55995</strain>
    </source>
</reference>
<keyword evidence="1" id="KW-0812">Transmembrane</keyword>
<organism evidence="2 3">
    <name type="scientific">Deinococcus hohokamensis</name>
    <dbReference type="NCBI Taxonomy" id="309883"/>
    <lineage>
        <taxon>Bacteria</taxon>
        <taxon>Thermotogati</taxon>
        <taxon>Deinococcota</taxon>
        <taxon>Deinococci</taxon>
        <taxon>Deinococcales</taxon>
        <taxon>Deinococcaceae</taxon>
        <taxon>Deinococcus</taxon>
    </lineage>
</organism>
<accession>A0ABV9IA87</accession>
<evidence type="ECO:0000313" key="3">
    <source>
        <dbReference type="Proteomes" id="UP001595952"/>
    </source>
</evidence>